<feature type="compositionally biased region" description="Low complexity" evidence="2">
    <location>
        <begin position="73"/>
        <end position="93"/>
    </location>
</feature>
<name>A0A8D9E7M3_9HEMI</name>
<keyword evidence="1" id="KW-0175">Coiled coil</keyword>
<sequence>MKDFKLIETRTKRIIKYQNQVFRYCSTSNTRGQPTLWECTVGKCPAFVKLNNDNSKIIKTNEKHNHANTSSMGEGRTSTASTSGSSSSSASESNQLNSPCVSCINSLDSNHEEEDPNVSSETIKAIYDTEKLLPVNQSILSFGTPAIDVTNNTINMTVNSANSTTFSETPQIRDTVKDLRFQIHSLAQEIINKQIIIDNLNEKAENNEAELKRLRYKSDEDDKVIKEMIESIRILEAIKTNNKQIIPRDVPKTNNYNSNPINQITKTINKKPSHKKDQNIVADPSKAASHVKTTTPTVGNTATNTCQDTKKSSAAAVTRLVVFGDSHVRNLRIHLEKELPDSYKIHTHFKPGGTFQEVANSLSKHDLQYERIIVMAGTNDICHSSWADVEKAVLKISEMFKHRKVYLVLVPHRGEWSIINKYVKIFNRNLKFLANRLNNVNCIEISYLLKYEDFCRDKIHLNKRGKVKICEKLGQEILGEKNVHYRSAKYHTRHNKVHFDLNTSQTKFTYHKFDKQSTYKHDLPHTKNTCGPHTYRDILVHNTQYNIPVRNRYSPLEISKSFRKRQTTSI</sequence>
<evidence type="ECO:0000313" key="3">
    <source>
        <dbReference type="EMBL" id="CAG6742364.1"/>
    </source>
</evidence>
<dbReference type="SUPFAM" id="SSF52266">
    <property type="entry name" value="SGNH hydrolase"/>
    <property type="match status" value="1"/>
</dbReference>
<evidence type="ECO:0008006" key="4">
    <source>
        <dbReference type="Google" id="ProtNLM"/>
    </source>
</evidence>
<dbReference type="Gene3D" id="3.40.50.1110">
    <property type="entry name" value="SGNH hydrolase"/>
    <property type="match status" value="1"/>
</dbReference>
<feature type="coiled-coil region" evidence="1">
    <location>
        <begin position="190"/>
        <end position="217"/>
    </location>
</feature>
<dbReference type="InterPro" id="IPR036514">
    <property type="entry name" value="SGNH_hydro_sf"/>
</dbReference>
<dbReference type="EMBL" id="HBUF01434911">
    <property type="protein sequence ID" value="CAG6742364.1"/>
    <property type="molecule type" value="Transcribed_RNA"/>
</dbReference>
<reference evidence="3" key="1">
    <citation type="submission" date="2021-05" db="EMBL/GenBank/DDBJ databases">
        <authorList>
            <person name="Alioto T."/>
            <person name="Alioto T."/>
            <person name="Gomez Garrido J."/>
        </authorList>
    </citation>
    <scope>NUCLEOTIDE SEQUENCE</scope>
</reference>
<organism evidence="3">
    <name type="scientific">Cacopsylla melanoneura</name>
    <dbReference type="NCBI Taxonomy" id="428564"/>
    <lineage>
        <taxon>Eukaryota</taxon>
        <taxon>Metazoa</taxon>
        <taxon>Ecdysozoa</taxon>
        <taxon>Arthropoda</taxon>
        <taxon>Hexapoda</taxon>
        <taxon>Insecta</taxon>
        <taxon>Pterygota</taxon>
        <taxon>Neoptera</taxon>
        <taxon>Paraneoptera</taxon>
        <taxon>Hemiptera</taxon>
        <taxon>Sternorrhyncha</taxon>
        <taxon>Psylloidea</taxon>
        <taxon>Psyllidae</taxon>
        <taxon>Psyllinae</taxon>
        <taxon>Cacopsylla</taxon>
    </lineage>
</organism>
<evidence type="ECO:0000256" key="2">
    <source>
        <dbReference type="SAM" id="MobiDB-lite"/>
    </source>
</evidence>
<dbReference type="AlphaFoldDB" id="A0A8D9E7M3"/>
<protein>
    <recommendedName>
        <fullName evidence="4">FLYWCH-type domain-containing protein</fullName>
    </recommendedName>
</protein>
<accession>A0A8D9E7M3</accession>
<evidence type="ECO:0000256" key="1">
    <source>
        <dbReference type="SAM" id="Coils"/>
    </source>
</evidence>
<dbReference type="CDD" id="cd00229">
    <property type="entry name" value="SGNH_hydrolase"/>
    <property type="match status" value="1"/>
</dbReference>
<proteinExistence type="predicted"/>
<feature type="region of interest" description="Disordered" evidence="2">
    <location>
        <begin position="58"/>
        <end position="97"/>
    </location>
</feature>